<dbReference type="Pfam" id="PF03572">
    <property type="entry name" value="Peptidase_S41"/>
    <property type="match status" value="1"/>
</dbReference>
<dbReference type="Pfam" id="PF11818">
    <property type="entry name" value="DUF3340"/>
    <property type="match status" value="1"/>
</dbReference>
<evidence type="ECO:0000256" key="4">
    <source>
        <dbReference type="ARBA" id="ARBA00022825"/>
    </source>
</evidence>
<comment type="similarity">
    <text evidence="1 5">Belongs to the peptidase S41A family.</text>
</comment>
<evidence type="ECO:0000256" key="5">
    <source>
        <dbReference type="RuleBase" id="RU004404"/>
    </source>
</evidence>
<keyword evidence="4 5" id="KW-0720">Serine protease</keyword>
<dbReference type="Pfam" id="PF17804">
    <property type="entry name" value="TSP_NTD"/>
    <property type="match status" value="1"/>
</dbReference>
<protein>
    <submittedName>
        <fullName evidence="7">Tail-specific protease</fullName>
    </submittedName>
</protein>
<dbReference type="InterPro" id="IPR036034">
    <property type="entry name" value="PDZ_sf"/>
</dbReference>
<evidence type="ECO:0000313" key="7">
    <source>
        <dbReference type="EMBL" id="GGH81063.1"/>
    </source>
</evidence>
<dbReference type="GO" id="GO:0006508">
    <property type="term" value="P:proteolysis"/>
    <property type="evidence" value="ECO:0007669"/>
    <property type="project" value="UniProtKB-KW"/>
</dbReference>
<dbReference type="SMART" id="SM00228">
    <property type="entry name" value="PDZ"/>
    <property type="match status" value="1"/>
</dbReference>
<keyword evidence="3 5" id="KW-0378">Hydrolase</keyword>
<dbReference type="PANTHER" id="PTHR32060">
    <property type="entry name" value="TAIL-SPECIFIC PROTEASE"/>
    <property type="match status" value="1"/>
</dbReference>
<name>A0ABQ1ZZ20_9BACT</name>
<dbReference type="SMART" id="SM00245">
    <property type="entry name" value="TSPc"/>
    <property type="match status" value="1"/>
</dbReference>
<dbReference type="SUPFAM" id="SSF52096">
    <property type="entry name" value="ClpP/crotonase"/>
    <property type="match status" value="1"/>
</dbReference>
<organism evidence="7 8">
    <name type="scientific">Hymenobacter frigidus</name>
    <dbReference type="NCBI Taxonomy" id="1524095"/>
    <lineage>
        <taxon>Bacteria</taxon>
        <taxon>Pseudomonadati</taxon>
        <taxon>Bacteroidota</taxon>
        <taxon>Cytophagia</taxon>
        <taxon>Cytophagales</taxon>
        <taxon>Hymenobacteraceae</taxon>
        <taxon>Hymenobacter</taxon>
    </lineage>
</organism>
<dbReference type="InterPro" id="IPR040573">
    <property type="entry name" value="TSP_N"/>
</dbReference>
<dbReference type="CDD" id="cd06782">
    <property type="entry name" value="cpPDZ_CPP-like"/>
    <property type="match status" value="1"/>
</dbReference>
<keyword evidence="2 5" id="KW-0645">Protease</keyword>
<evidence type="ECO:0000256" key="2">
    <source>
        <dbReference type="ARBA" id="ARBA00022670"/>
    </source>
</evidence>
<comment type="caution">
    <text evidence="7">The sequence shown here is derived from an EMBL/GenBank/DDBJ whole genome shotgun (WGS) entry which is preliminary data.</text>
</comment>
<dbReference type="GO" id="GO:0008233">
    <property type="term" value="F:peptidase activity"/>
    <property type="evidence" value="ECO:0007669"/>
    <property type="project" value="UniProtKB-KW"/>
</dbReference>
<dbReference type="Gene3D" id="3.90.226.10">
    <property type="entry name" value="2-enoyl-CoA Hydratase, Chain A, domain 1"/>
    <property type="match status" value="1"/>
</dbReference>
<reference evidence="8" key="1">
    <citation type="journal article" date="2019" name="Int. J. Syst. Evol. Microbiol.">
        <title>The Global Catalogue of Microorganisms (GCM) 10K type strain sequencing project: providing services to taxonomists for standard genome sequencing and annotation.</title>
        <authorList>
            <consortium name="The Broad Institute Genomics Platform"/>
            <consortium name="The Broad Institute Genome Sequencing Center for Infectious Disease"/>
            <person name="Wu L."/>
            <person name="Ma J."/>
        </authorList>
    </citation>
    <scope>NUCLEOTIDE SEQUENCE [LARGE SCALE GENOMIC DNA]</scope>
    <source>
        <strain evidence="8">CGMCC 1.14966</strain>
    </source>
</reference>
<dbReference type="Proteomes" id="UP000637774">
    <property type="component" value="Unassembled WGS sequence"/>
</dbReference>
<keyword evidence="8" id="KW-1185">Reference proteome</keyword>
<accession>A0ABQ1ZZ20</accession>
<dbReference type="SUPFAM" id="SSF50156">
    <property type="entry name" value="PDZ domain-like"/>
    <property type="match status" value="1"/>
</dbReference>
<evidence type="ECO:0000313" key="8">
    <source>
        <dbReference type="Proteomes" id="UP000637774"/>
    </source>
</evidence>
<gene>
    <name evidence="7" type="ORF">GCM10011495_07220</name>
</gene>
<proteinExistence type="inferred from homology"/>
<evidence type="ECO:0000256" key="3">
    <source>
        <dbReference type="ARBA" id="ARBA00022801"/>
    </source>
</evidence>
<dbReference type="InterPro" id="IPR020992">
    <property type="entry name" value="Tail_Prtase_C"/>
</dbReference>
<dbReference type="InterPro" id="IPR029045">
    <property type="entry name" value="ClpP/crotonase-like_dom_sf"/>
</dbReference>
<dbReference type="EMBL" id="BMGY01000004">
    <property type="protein sequence ID" value="GGH81063.1"/>
    <property type="molecule type" value="Genomic_DNA"/>
</dbReference>
<dbReference type="PANTHER" id="PTHR32060:SF22">
    <property type="entry name" value="CARBOXYL-TERMINAL-PROCESSING PEPTIDASE 3, CHLOROPLASTIC"/>
    <property type="match status" value="1"/>
</dbReference>
<dbReference type="NCBIfam" id="TIGR00225">
    <property type="entry name" value="prc"/>
    <property type="match status" value="1"/>
</dbReference>
<evidence type="ECO:0000256" key="1">
    <source>
        <dbReference type="ARBA" id="ARBA00009179"/>
    </source>
</evidence>
<dbReference type="PROSITE" id="PS50106">
    <property type="entry name" value="PDZ"/>
    <property type="match status" value="1"/>
</dbReference>
<dbReference type="CDD" id="cd07560">
    <property type="entry name" value="Peptidase_S41_CPP"/>
    <property type="match status" value="1"/>
</dbReference>
<sequence length="726" mass="79258">MLAKRSFLTFQLAFIRMPFPRFKLGVYSTSVLALLGLASYSVYQGTPPRDQVVLGVMLQGLTQLHYRPEKLDDQFSQRVFDLYLKRVDVNKQLLLAPEVAALRQYQTKIDDELRGSSHEFLDATSQLLSKRMLEVQAIYRQILAKPFDFTVQENWETDPAKAVYAASAAAQREQWRKMLKYQTLARLSEMMDDEVNKKDKPLAAAKVSASPGTISSRPRTAVEMEAEARKRVLKYYDDAFADQLKNDSNDRLADFADVIANSYDPHTNYFAPIARDNFDIQMSGRLEGTGAQLIEDEGHLKVTDIVAGSASSRQGELKVGDIILRVAQGAAEPVSVEGMRFDKAVKLIRGPKGTEVRLTVRKPDGATLVIPIIRDVVVIEETYAQSALVKQSGRTYGYIHLPGFYADFSGKGGRSSAVDVKNELAKLSKENVAGVVLDLRYNGGGSLRDAVDMGGLFVPTGPMVQVKTSRGPAEPVADTDPQVQYAGPLVVLVNKYSASASEILAAAMQDYRRAVVMGSTTYGKGTVQQVFDLDNAVSPQANALKPLGSLKLTIQKFYRVNGGSTQFKGVVPDITLPDALTAFAKGEQESEYPLPWDEIMPAVYQPANTLPASIAKLRAASAARVAISPSFRLITDGAARATERRKQTALSLNLAAYRTLQQQARTANKQQTAAQNAIAVLDVTALAADARPAADSVAAKRAARFLKPLRRDAALAEAVAVIGDEL</sequence>
<dbReference type="InterPro" id="IPR001478">
    <property type="entry name" value="PDZ"/>
</dbReference>
<evidence type="ECO:0000259" key="6">
    <source>
        <dbReference type="PROSITE" id="PS50106"/>
    </source>
</evidence>
<feature type="domain" description="PDZ" evidence="6">
    <location>
        <begin position="277"/>
        <end position="349"/>
    </location>
</feature>
<dbReference type="InterPro" id="IPR005151">
    <property type="entry name" value="Tail-specific_protease"/>
</dbReference>
<dbReference type="Pfam" id="PF00595">
    <property type="entry name" value="PDZ"/>
    <property type="match status" value="1"/>
</dbReference>
<dbReference type="InterPro" id="IPR004447">
    <property type="entry name" value="Peptidase_S41A"/>
</dbReference>
<dbReference type="Gene3D" id="2.30.42.10">
    <property type="match status" value="1"/>
</dbReference>
<dbReference type="Gene3D" id="3.30.750.44">
    <property type="match status" value="1"/>
</dbReference>